<keyword evidence="3 5" id="KW-0238">DNA-binding</keyword>
<dbReference type="PANTHER" id="PTHR30055">
    <property type="entry name" value="HTH-TYPE TRANSCRIPTIONAL REGULATOR RUTR"/>
    <property type="match status" value="1"/>
</dbReference>
<feature type="DNA-binding region" description="H-T-H motif" evidence="5">
    <location>
        <begin position="31"/>
        <end position="50"/>
    </location>
</feature>
<dbReference type="EMBL" id="QFQI01000001">
    <property type="protein sequence ID" value="PZQ63058.1"/>
    <property type="molecule type" value="Genomic_DNA"/>
</dbReference>
<accession>A0A2W5PES9</accession>
<keyword evidence="4" id="KW-0804">Transcription</keyword>
<organism evidence="7 8">
    <name type="scientific">Sphingomonas taxi</name>
    <dbReference type="NCBI Taxonomy" id="1549858"/>
    <lineage>
        <taxon>Bacteria</taxon>
        <taxon>Pseudomonadati</taxon>
        <taxon>Pseudomonadota</taxon>
        <taxon>Alphaproteobacteria</taxon>
        <taxon>Sphingomonadales</taxon>
        <taxon>Sphingomonadaceae</taxon>
        <taxon>Sphingomonas</taxon>
    </lineage>
</organism>
<dbReference type="InterPro" id="IPR039538">
    <property type="entry name" value="BetI_C"/>
</dbReference>
<gene>
    <name evidence="7" type="ORF">DI544_02465</name>
</gene>
<dbReference type="Gene3D" id="1.10.357.10">
    <property type="entry name" value="Tetracycline Repressor, domain 2"/>
    <property type="match status" value="1"/>
</dbReference>
<dbReference type="InterPro" id="IPR006311">
    <property type="entry name" value="TAT_signal"/>
</dbReference>
<proteinExistence type="predicted"/>
<dbReference type="PROSITE" id="PS51318">
    <property type="entry name" value="TAT"/>
    <property type="match status" value="1"/>
</dbReference>
<dbReference type="Proteomes" id="UP000249229">
    <property type="component" value="Unassembled WGS sequence"/>
</dbReference>
<dbReference type="GO" id="GO:0000976">
    <property type="term" value="F:transcription cis-regulatory region binding"/>
    <property type="evidence" value="ECO:0007669"/>
    <property type="project" value="TreeGrafter"/>
</dbReference>
<evidence type="ECO:0000313" key="8">
    <source>
        <dbReference type="Proteomes" id="UP000249229"/>
    </source>
</evidence>
<protein>
    <submittedName>
        <fullName evidence="7">TetR family transcriptional regulator</fullName>
    </submittedName>
</protein>
<evidence type="ECO:0000256" key="5">
    <source>
        <dbReference type="PROSITE-ProRule" id="PRU00335"/>
    </source>
</evidence>
<evidence type="ECO:0000259" key="6">
    <source>
        <dbReference type="PROSITE" id="PS50977"/>
    </source>
</evidence>
<keyword evidence="1" id="KW-0678">Repressor</keyword>
<dbReference type="AlphaFoldDB" id="A0A2W5PES9"/>
<dbReference type="InterPro" id="IPR001647">
    <property type="entry name" value="HTH_TetR"/>
</dbReference>
<dbReference type="InterPro" id="IPR009057">
    <property type="entry name" value="Homeodomain-like_sf"/>
</dbReference>
<dbReference type="SUPFAM" id="SSF46689">
    <property type="entry name" value="Homeodomain-like"/>
    <property type="match status" value="1"/>
</dbReference>
<evidence type="ECO:0000256" key="2">
    <source>
        <dbReference type="ARBA" id="ARBA00023015"/>
    </source>
</evidence>
<dbReference type="SUPFAM" id="SSF48498">
    <property type="entry name" value="Tetracyclin repressor-like, C-terminal domain"/>
    <property type="match status" value="1"/>
</dbReference>
<dbReference type="Pfam" id="PF13977">
    <property type="entry name" value="TetR_C_6"/>
    <property type="match status" value="1"/>
</dbReference>
<dbReference type="Pfam" id="PF00440">
    <property type="entry name" value="TetR_N"/>
    <property type="match status" value="1"/>
</dbReference>
<dbReference type="InterPro" id="IPR036271">
    <property type="entry name" value="Tet_transcr_reg_TetR-rel_C_sf"/>
</dbReference>
<dbReference type="PANTHER" id="PTHR30055:SF228">
    <property type="entry name" value="TRANSCRIPTIONAL REGULATOR-RELATED"/>
    <property type="match status" value="1"/>
</dbReference>
<reference evidence="7 8" key="1">
    <citation type="submission" date="2017-08" db="EMBL/GenBank/DDBJ databases">
        <title>Infants hospitalized years apart are colonized by the same room-sourced microbial strains.</title>
        <authorList>
            <person name="Brooks B."/>
            <person name="Olm M.R."/>
            <person name="Firek B.A."/>
            <person name="Baker R."/>
            <person name="Thomas B.C."/>
            <person name="Morowitz M.J."/>
            <person name="Banfield J.F."/>
        </authorList>
    </citation>
    <scope>NUCLEOTIDE SEQUENCE [LARGE SCALE GENOMIC DNA]</scope>
    <source>
        <strain evidence="7">S2_005_001_R1_22</strain>
    </source>
</reference>
<evidence type="ECO:0000256" key="1">
    <source>
        <dbReference type="ARBA" id="ARBA00022491"/>
    </source>
</evidence>
<sequence>MSKRASPDDRRRDLIDATVRVLAARGAAGASVRTIAAAANVSPGLVTHHFGGVDRLVAASYDHVAAQVAAALEEAVDAAGPSPRARLGAYVAANFAVPIADPDLLATWLALWSLARGDAAMLARHEHHYAGFRARLEQLLAECGLPAARVRLTAIGVTALVDGLWLELCLSPGSFSADEARALAAAYLDRSVNSDS</sequence>
<name>A0A2W5PES9_9SPHN</name>
<evidence type="ECO:0000313" key="7">
    <source>
        <dbReference type="EMBL" id="PZQ63058.1"/>
    </source>
</evidence>
<feature type="domain" description="HTH tetR-type" evidence="6">
    <location>
        <begin position="8"/>
        <end position="68"/>
    </location>
</feature>
<evidence type="ECO:0000256" key="4">
    <source>
        <dbReference type="ARBA" id="ARBA00023163"/>
    </source>
</evidence>
<evidence type="ECO:0000256" key="3">
    <source>
        <dbReference type="ARBA" id="ARBA00023125"/>
    </source>
</evidence>
<dbReference type="InterPro" id="IPR050109">
    <property type="entry name" value="HTH-type_TetR-like_transc_reg"/>
</dbReference>
<dbReference type="PROSITE" id="PS50977">
    <property type="entry name" value="HTH_TETR_2"/>
    <property type="match status" value="1"/>
</dbReference>
<dbReference type="GO" id="GO:0003700">
    <property type="term" value="F:DNA-binding transcription factor activity"/>
    <property type="evidence" value="ECO:0007669"/>
    <property type="project" value="TreeGrafter"/>
</dbReference>
<comment type="caution">
    <text evidence="7">The sequence shown here is derived from an EMBL/GenBank/DDBJ whole genome shotgun (WGS) entry which is preliminary data.</text>
</comment>
<keyword evidence="2" id="KW-0805">Transcription regulation</keyword>